<organism evidence="4 5">
    <name type="scientific">Arcobacter venerupis</name>
    <dbReference type="NCBI Taxonomy" id="1054033"/>
    <lineage>
        <taxon>Bacteria</taxon>
        <taxon>Pseudomonadati</taxon>
        <taxon>Campylobacterota</taxon>
        <taxon>Epsilonproteobacteria</taxon>
        <taxon>Campylobacterales</taxon>
        <taxon>Arcobacteraceae</taxon>
        <taxon>Arcobacter</taxon>
    </lineage>
</organism>
<keyword evidence="5" id="KW-1185">Reference proteome</keyword>
<dbReference type="EMBL" id="CP053840">
    <property type="protein sequence ID" value="QKF68249.1"/>
    <property type="molecule type" value="Genomic_DNA"/>
</dbReference>
<sequence length="292" mass="33739">MNKNSKLIKFIKFVITFFIVVIAIFLALKLWHNYMNNPWTRDGRIRADTIMISPDVSGLVEKVYVKDNQLVKKGELIFQIDKKRFLEDVAKYATLFEIQKSEYQMKKKQFDRRFKVNNDVISKEEHETATYQLEIAKANYDKALVELNIAKLNLERSSVKASEDGWVTNLVLKNGDYINKGENSLALIINNSFWIYGYFEEHKIPLIKEGDIANIQPLGTDFIIKGHVESIANGITDRDNDFGKRLLANVNPSFTWVRLAQRIPVRIHIDEVPEGFILRAGVTCTIKIIQNK</sequence>
<evidence type="ECO:0000256" key="1">
    <source>
        <dbReference type="SAM" id="Phobius"/>
    </source>
</evidence>
<dbReference type="SUPFAM" id="SSF111369">
    <property type="entry name" value="HlyD-like secretion proteins"/>
    <property type="match status" value="1"/>
</dbReference>
<keyword evidence="1" id="KW-0472">Membrane</keyword>
<dbReference type="InterPro" id="IPR050393">
    <property type="entry name" value="MFP_Efflux_Pump"/>
</dbReference>
<dbReference type="Gene3D" id="2.40.50.100">
    <property type="match status" value="1"/>
</dbReference>
<dbReference type="Pfam" id="PF25963">
    <property type="entry name" value="Beta-barrel_AAEA"/>
    <property type="match status" value="1"/>
</dbReference>
<evidence type="ECO:0000259" key="2">
    <source>
        <dbReference type="Pfam" id="PF25917"/>
    </source>
</evidence>
<dbReference type="InterPro" id="IPR058634">
    <property type="entry name" value="AaeA-lik-b-barrel"/>
</dbReference>
<evidence type="ECO:0000259" key="3">
    <source>
        <dbReference type="Pfam" id="PF25963"/>
    </source>
</evidence>
<feature type="transmembrane region" description="Helical" evidence="1">
    <location>
        <begin position="12"/>
        <end position="31"/>
    </location>
</feature>
<feature type="domain" description="Multidrug resistance protein MdtA-like barrel-sandwich hybrid" evidence="2">
    <location>
        <begin position="49"/>
        <end position="189"/>
    </location>
</feature>
<dbReference type="Pfam" id="PF25917">
    <property type="entry name" value="BSH_RND"/>
    <property type="match status" value="1"/>
</dbReference>
<dbReference type="KEGG" id="avp:AVENP_2768"/>
<protein>
    <submittedName>
        <fullName evidence="4">Fusaric acid resistance efflux pump, membrane fusion protein</fullName>
    </submittedName>
</protein>
<evidence type="ECO:0000313" key="4">
    <source>
        <dbReference type="EMBL" id="QKF68249.1"/>
    </source>
</evidence>
<evidence type="ECO:0000313" key="5">
    <source>
        <dbReference type="Proteomes" id="UP000503482"/>
    </source>
</evidence>
<dbReference type="PANTHER" id="PTHR30367">
    <property type="entry name" value="P-HYDROXYBENZOIC ACID EFFLUX PUMP SUBUNIT AAEA-RELATED"/>
    <property type="match status" value="1"/>
</dbReference>
<reference evidence="4 5" key="1">
    <citation type="submission" date="2020-05" db="EMBL/GenBank/DDBJ databases">
        <title>Complete genome sequencing of Campylobacter and Arcobacter type strains.</title>
        <authorList>
            <person name="Miller W.G."/>
            <person name="Yee E."/>
        </authorList>
    </citation>
    <scope>NUCLEOTIDE SEQUENCE [LARGE SCALE GENOMIC DNA]</scope>
    <source>
        <strain evidence="4 5">LMG 26156</strain>
    </source>
</reference>
<dbReference type="Gene3D" id="2.40.30.170">
    <property type="match status" value="1"/>
</dbReference>
<proteinExistence type="predicted"/>
<dbReference type="InterPro" id="IPR058625">
    <property type="entry name" value="MdtA-like_BSH"/>
</dbReference>
<keyword evidence="1" id="KW-1133">Transmembrane helix</keyword>
<feature type="domain" description="p-hydroxybenzoic acid efflux pump subunit AaeA-like beta-barrel" evidence="3">
    <location>
        <begin position="192"/>
        <end position="288"/>
    </location>
</feature>
<dbReference type="Proteomes" id="UP000503482">
    <property type="component" value="Chromosome"/>
</dbReference>
<dbReference type="AlphaFoldDB" id="A0AAE7BAC3"/>
<accession>A0AAE7BAC3</accession>
<dbReference type="RefSeq" id="WP_128359978.1">
    <property type="nucleotide sequence ID" value="NZ_CP053840.1"/>
</dbReference>
<dbReference type="PANTHER" id="PTHR30367:SF12">
    <property type="entry name" value="P-HYDROXYBENZOIC ACID EFFLUX PUMP SUBUNIT AAEA"/>
    <property type="match status" value="1"/>
</dbReference>
<name>A0AAE7BAC3_9BACT</name>
<gene>
    <name evidence="4" type="ORF">AVENP_2768</name>
</gene>
<keyword evidence="1" id="KW-0812">Transmembrane</keyword>